<comment type="subcellular location">
    <subcellularLocation>
        <location evidence="1">Endomembrane system</location>
        <topology evidence="1">Multi-pass membrane protein</topology>
    </subcellularLocation>
    <subcellularLocation>
        <location evidence="6">Membrane</location>
        <topology evidence="6">Multi-pass membrane protein</topology>
    </subcellularLocation>
</comment>
<evidence type="ECO:0000256" key="5">
    <source>
        <dbReference type="ARBA" id="ARBA00023136"/>
    </source>
</evidence>
<feature type="transmembrane region" description="Helical" evidence="8">
    <location>
        <begin position="364"/>
        <end position="384"/>
    </location>
</feature>
<feature type="domain" description="NADH:quinone oxidoreductase/Mrp antiporter transmembrane" evidence="9">
    <location>
        <begin position="157"/>
        <end position="452"/>
    </location>
</feature>
<name>A0ABY0V9Y3_9ACTO</name>
<dbReference type="Pfam" id="PF00361">
    <property type="entry name" value="Proton_antipo_M"/>
    <property type="match status" value="1"/>
</dbReference>
<dbReference type="PANTHER" id="PTHR43507:SF1">
    <property type="entry name" value="NADH-UBIQUINONE OXIDOREDUCTASE CHAIN 4"/>
    <property type="match status" value="1"/>
</dbReference>
<feature type="transmembrane region" description="Helical" evidence="8">
    <location>
        <begin position="195"/>
        <end position="217"/>
    </location>
</feature>
<protein>
    <submittedName>
        <fullName evidence="10">NADH dehydrogenase subunit M</fullName>
    </submittedName>
</protein>
<feature type="transmembrane region" description="Helical" evidence="8">
    <location>
        <begin position="405"/>
        <end position="427"/>
    </location>
</feature>
<keyword evidence="3 6" id="KW-0812">Transmembrane</keyword>
<accession>A0ABY0V9Y3</accession>
<organism evidence="10 11">
    <name type="scientific">Schaalia radingae</name>
    <dbReference type="NCBI Taxonomy" id="131110"/>
    <lineage>
        <taxon>Bacteria</taxon>
        <taxon>Bacillati</taxon>
        <taxon>Actinomycetota</taxon>
        <taxon>Actinomycetes</taxon>
        <taxon>Actinomycetales</taxon>
        <taxon>Actinomycetaceae</taxon>
        <taxon>Schaalia</taxon>
    </lineage>
</organism>
<feature type="compositionally biased region" description="Polar residues" evidence="7">
    <location>
        <begin position="526"/>
        <end position="547"/>
    </location>
</feature>
<evidence type="ECO:0000256" key="4">
    <source>
        <dbReference type="ARBA" id="ARBA00022989"/>
    </source>
</evidence>
<evidence type="ECO:0000256" key="2">
    <source>
        <dbReference type="ARBA" id="ARBA00009025"/>
    </source>
</evidence>
<dbReference type="RefSeq" id="WP_070725374.1">
    <property type="nucleotide sequence ID" value="NZ_LT629792.1"/>
</dbReference>
<feature type="transmembrane region" description="Helical" evidence="8">
    <location>
        <begin position="163"/>
        <end position="183"/>
    </location>
</feature>
<feature type="transmembrane region" description="Helical" evidence="8">
    <location>
        <begin position="309"/>
        <end position="329"/>
    </location>
</feature>
<comment type="similarity">
    <text evidence="2">Belongs to the complex I subunit 4 family.</text>
</comment>
<evidence type="ECO:0000256" key="8">
    <source>
        <dbReference type="SAM" id="Phobius"/>
    </source>
</evidence>
<keyword evidence="5 8" id="KW-0472">Membrane</keyword>
<feature type="transmembrane region" description="Helical" evidence="8">
    <location>
        <begin position="486"/>
        <end position="509"/>
    </location>
</feature>
<dbReference type="EMBL" id="LT629792">
    <property type="protein sequence ID" value="SDU01927.1"/>
    <property type="molecule type" value="Genomic_DNA"/>
</dbReference>
<keyword evidence="11" id="KW-1185">Reference proteome</keyword>
<keyword evidence="4 8" id="KW-1133">Transmembrane helix</keyword>
<feature type="region of interest" description="Disordered" evidence="7">
    <location>
        <begin position="521"/>
        <end position="547"/>
    </location>
</feature>
<dbReference type="PANTHER" id="PTHR43507">
    <property type="entry name" value="NADH-UBIQUINONE OXIDOREDUCTASE CHAIN 4"/>
    <property type="match status" value="1"/>
</dbReference>
<feature type="transmembrane region" description="Helical" evidence="8">
    <location>
        <begin position="278"/>
        <end position="303"/>
    </location>
</feature>
<evidence type="ECO:0000313" key="10">
    <source>
        <dbReference type="EMBL" id="SDU01927.1"/>
    </source>
</evidence>
<reference evidence="10 11" key="1">
    <citation type="submission" date="2016-10" db="EMBL/GenBank/DDBJ databases">
        <authorList>
            <person name="Varghese N."/>
            <person name="Submissions S."/>
        </authorList>
    </citation>
    <scope>NUCLEOTIDE SEQUENCE [LARGE SCALE GENOMIC DNA]</scope>
    <source>
        <strain evidence="10 11">DSM 9169</strain>
    </source>
</reference>
<dbReference type="Proteomes" id="UP000198976">
    <property type="component" value="Chromosome I"/>
</dbReference>
<sequence length="547" mass="57684">MTTTDLIQSSSIPWLTIMVAWPLVAGALVGLIPGLRARGRLVALGASLIELVLGIIVATQFDWTTPATHQLGESYSWIPQMGVSWALGVNALGLVMILLAVALVPLVLLAAPARLAGSTHEGDARDADADERESREGAYSALILVLEMFMVVIFAAFDVIVFYIAFEAMLVPLFFMIGTYGVGEAVARRKAAIKFLLYSLAGGLAMLGGLVALWAVVPQKSETFFRLDTLSQFTPMLPSSWAMGIFWAFMVAFIIKAPMVPVHTWLPDTAAVARPGTSVLLVGVLDKIGTFGMITLCVSLFPQAAAKCAVAMCVAAIVSILWGGLAAIGQNDIMRLVSYTSVSHFGFMVLGIFIGSQLALTGAMIYMVAHGVSIAAMFLISGFLTRRGGTREIPAYRGMQRVTPVIAGTWLVSGLASIALPGLSGFVPEYMVLMGSFSVSVPIALFAVLGVIIAALYVLLPYQKVFTGPPNEPMRHLTDMNGREKAVVTPLIIAMAVIGLWSAPIVGALTPVSDQVLNAGSAASAPAQTDGQTSDAPADTSTEGSSK</sequence>
<dbReference type="InterPro" id="IPR003918">
    <property type="entry name" value="NADH_UbQ_OxRdtase"/>
</dbReference>
<dbReference type="PRINTS" id="PR01437">
    <property type="entry name" value="NUOXDRDTASE4"/>
</dbReference>
<feature type="transmembrane region" description="Helical" evidence="8">
    <location>
        <begin position="12"/>
        <end position="34"/>
    </location>
</feature>
<proteinExistence type="inferred from homology"/>
<feature type="transmembrane region" description="Helical" evidence="8">
    <location>
        <begin position="41"/>
        <end position="63"/>
    </location>
</feature>
<dbReference type="InterPro" id="IPR001750">
    <property type="entry name" value="ND/Mrp_TM"/>
</dbReference>
<evidence type="ECO:0000256" key="3">
    <source>
        <dbReference type="ARBA" id="ARBA00022692"/>
    </source>
</evidence>
<feature type="transmembrane region" description="Helical" evidence="8">
    <location>
        <begin position="137"/>
        <end position="157"/>
    </location>
</feature>
<dbReference type="InterPro" id="IPR010227">
    <property type="entry name" value="NADH_Q_OxRdtase_chainM/4"/>
</dbReference>
<dbReference type="NCBIfam" id="TIGR01972">
    <property type="entry name" value="NDH_I_M"/>
    <property type="match status" value="1"/>
</dbReference>
<feature type="transmembrane region" description="Helical" evidence="8">
    <location>
        <begin position="237"/>
        <end position="257"/>
    </location>
</feature>
<evidence type="ECO:0000259" key="9">
    <source>
        <dbReference type="Pfam" id="PF00361"/>
    </source>
</evidence>
<feature type="transmembrane region" description="Helical" evidence="8">
    <location>
        <begin position="83"/>
        <end position="116"/>
    </location>
</feature>
<feature type="transmembrane region" description="Helical" evidence="8">
    <location>
        <begin position="439"/>
        <end position="460"/>
    </location>
</feature>
<evidence type="ECO:0000256" key="1">
    <source>
        <dbReference type="ARBA" id="ARBA00004127"/>
    </source>
</evidence>
<evidence type="ECO:0000256" key="7">
    <source>
        <dbReference type="SAM" id="MobiDB-lite"/>
    </source>
</evidence>
<evidence type="ECO:0000313" key="11">
    <source>
        <dbReference type="Proteomes" id="UP000198976"/>
    </source>
</evidence>
<evidence type="ECO:0000256" key="6">
    <source>
        <dbReference type="RuleBase" id="RU000320"/>
    </source>
</evidence>
<gene>
    <name evidence="10" type="ORF">SAMN04489714_1659</name>
</gene>
<feature type="transmembrane region" description="Helical" evidence="8">
    <location>
        <begin position="336"/>
        <end position="358"/>
    </location>
</feature>